<accession>G0WCJ6</accession>
<dbReference type="GeneID" id="11496845"/>
<dbReference type="GO" id="GO:0006261">
    <property type="term" value="P:DNA-templated DNA replication"/>
    <property type="evidence" value="ECO:0007669"/>
    <property type="project" value="EnsemblFungi"/>
</dbReference>
<dbReference type="STRING" id="1071378.G0WCJ6"/>
<dbReference type="Proteomes" id="UP000000689">
    <property type="component" value="Chromosome 6"/>
</dbReference>
<dbReference type="AlphaFoldDB" id="G0WCJ6"/>
<dbReference type="GO" id="GO:0008821">
    <property type="term" value="F:crossover junction DNA endonuclease activity"/>
    <property type="evidence" value="ECO:0007669"/>
    <property type="project" value="TreeGrafter"/>
</dbReference>
<dbReference type="Gene3D" id="3.30.40.10">
    <property type="entry name" value="Zinc/RING finger domain, C3HC4 (zinc finger)"/>
    <property type="match status" value="1"/>
</dbReference>
<dbReference type="eggNOG" id="KOG3005">
    <property type="taxonomic scope" value="Eukaryota"/>
</dbReference>
<dbReference type="PANTHER" id="PTHR20208">
    <property type="entry name" value="STRUCTURE-SPECIFIC ENDONUCLEASE SUBUNIT SLX1"/>
    <property type="match status" value="1"/>
</dbReference>
<reference evidence="2 3" key="1">
    <citation type="journal article" date="2011" name="Proc. Natl. Acad. Sci. U.S.A.">
        <title>Evolutionary erosion of yeast sex chromosomes by mating-type switching accidents.</title>
        <authorList>
            <person name="Gordon J.L."/>
            <person name="Armisen D."/>
            <person name="Proux-Wera E."/>
            <person name="Oheigeartaigh S.S."/>
            <person name="Byrne K.P."/>
            <person name="Wolfe K.H."/>
        </authorList>
    </citation>
    <scope>NUCLEOTIDE SEQUENCE [LARGE SCALE GENOMIC DNA]</scope>
    <source>
        <strain evidence="3">ATCC 10597 / BCRC 20456 / CBS 421 / NBRC 0211 / NRRL Y-12639</strain>
    </source>
</reference>
<dbReference type="Pfam" id="PF21202">
    <property type="entry name" value="SLX1_C"/>
    <property type="match status" value="1"/>
</dbReference>
<sequence length="241" mass="27890">MVAIVYGFPNKISALQFEHAWQHGYQTHYISEDERIVKAKNGGRSLHHKLGLIRLLLKHVFFQYMNLKVHFFNHSTKEMWDNNKFKIEKITNPLTVEEAEGALQDPKIQTVDDMMDHAAMNLELIKKFYMNYVAIDENACQSCKNELLAGEMPCGICERVFDYTSSDMDLKPHLAFCNENGCKFIAHLRCLHRYFLDDEQLRIGKQNLIPKDGKCPDCAALLNFSTVVKYSRLVKKFHGAN</sequence>
<dbReference type="GO" id="GO:0000724">
    <property type="term" value="P:double-strand break repair via homologous recombination"/>
    <property type="evidence" value="ECO:0007669"/>
    <property type="project" value="TreeGrafter"/>
</dbReference>
<dbReference type="HOGENOM" id="CLU_030739_0_0_1"/>
<dbReference type="InterPro" id="IPR050381">
    <property type="entry name" value="SLX1_endonuclease"/>
</dbReference>
<gene>
    <name evidence="2" type="primary">NDAI0F01890</name>
    <name evidence="2" type="ordered locus">NDAI_0F01890</name>
</gene>
<dbReference type="RefSeq" id="XP_003670750.1">
    <property type="nucleotide sequence ID" value="XM_003670702.1"/>
</dbReference>
<evidence type="ECO:0000259" key="1">
    <source>
        <dbReference type="Pfam" id="PF21202"/>
    </source>
</evidence>
<dbReference type="InterPro" id="IPR048749">
    <property type="entry name" value="SLX1_C"/>
</dbReference>
<feature type="domain" description="Structure-specific endonuclease subunit SLX1 C-terminal" evidence="1">
    <location>
        <begin position="154"/>
        <end position="227"/>
    </location>
</feature>
<organism evidence="2 3">
    <name type="scientific">Naumovozyma dairenensis (strain ATCC 10597 / BCRC 20456 / CBS 421 / NBRC 0211 / NRRL Y-12639)</name>
    <name type="common">Saccharomyces dairenensis</name>
    <dbReference type="NCBI Taxonomy" id="1071378"/>
    <lineage>
        <taxon>Eukaryota</taxon>
        <taxon>Fungi</taxon>
        <taxon>Dikarya</taxon>
        <taxon>Ascomycota</taxon>
        <taxon>Saccharomycotina</taxon>
        <taxon>Saccharomycetes</taxon>
        <taxon>Saccharomycetales</taxon>
        <taxon>Saccharomycetaceae</taxon>
        <taxon>Naumovozyma</taxon>
    </lineage>
</organism>
<dbReference type="OMA" id="INPREER"/>
<evidence type="ECO:0000313" key="2">
    <source>
        <dbReference type="EMBL" id="CCD25507.1"/>
    </source>
</evidence>
<keyword evidence="3" id="KW-1185">Reference proteome</keyword>
<dbReference type="GO" id="GO:0033557">
    <property type="term" value="C:Slx1-Slx4 complex"/>
    <property type="evidence" value="ECO:0007669"/>
    <property type="project" value="EnsemblFungi"/>
</dbReference>
<dbReference type="KEGG" id="ndi:NDAI_0F01890"/>
<evidence type="ECO:0000313" key="3">
    <source>
        <dbReference type="Proteomes" id="UP000000689"/>
    </source>
</evidence>
<dbReference type="InterPro" id="IPR013083">
    <property type="entry name" value="Znf_RING/FYVE/PHD"/>
</dbReference>
<protein>
    <recommendedName>
        <fullName evidence="1">Structure-specific endonuclease subunit SLX1 C-terminal domain-containing protein</fullName>
    </recommendedName>
</protein>
<proteinExistence type="predicted"/>
<dbReference type="OrthoDB" id="24645at2759"/>
<dbReference type="EMBL" id="HE580272">
    <property type="protein sequence ID" value="CCD25507.1"/>
    <property type="molecule type" value="Genomic_DNA"/>
</dbReference>
<name>G0WCJ6_NAUDC</name>
<dbReference type="GO" id="GO:0017108">
    <property type="term" value="F:5'-flap endonuclease activity"/>
    <property type="evidence" value="ECO:0007669"/>
    <property type="project" value="EnsemblFungi"/>
</dbReference>
<dbReference type="PANTHER" id="PTHR20208:SF10">
    <property type="entry name" value="STRUCTURE-SPECIFIC ENDONUCLEASE SUBUNIT SLX1"/>
    <property type="match status" value="1"/>
</dbReference>